<evidence type="ECO:0000256" key="7">
    <source>
        <dbReference type="SAM" id="MobiDB-lite"/>
    </source>
</evidence>
<evidence type="ECO:0000256" key="8">
    <source>
        <dbReference type="SAM" id="Phobius"/>
    </source>
</evidence>
<sequence>MTGGRKIFTVSKTGETSRLLELQSPFESSDYDSSNEELSQTTVRRRRTQVSFSGPVPHAEPSIIVPIDAIDYDDILDQAYEGFEYDTCQNSILNEQLVFKGRQQNFIEALRYFILFLIGVFTGLAAALIDFSIEKITQFKFDLLSRSLFSIKFILNLFILVLNSYEFLEKILYPVFTWCAINFVLIFIGSSFVVYIAPVAAGSGIPQVKCFLNGINVPRLMRLSTMLVKGIGVMLSVTGGLAVGKEGPMIHVGAAIAGGLSQGRLTYFRKSFEIFRVFRSHIEKRDFVSAGAAAGVASAFGAPVGGLLFALEEGCSFLNPVIMWRILFSSMTSMFFLSFFKNAFRGNAFKFSPGGIISFGTFTFLESYTILEILIFILFGVFGGLTGAIFVKGNEALTKFRKKYVSVGICSVLEACFIACLTAAVGYGLMWTLKDCHPVADTTSPFPVTNVTQGARNKILVSIEKLKHRTSILNGHKNKISQLESTIPHEQGSEEQSVTFNNTIREILTELRAIVQTPFSPSDDIPMLLMHIFSRLSSLCLSADSLLDSDCHFCIVEILSIALEHDVRKLTGKALNFFSQGFTSQEKNHLTALYLAINSAHGLISQHNQRRNSLCRESRHQVAGGNRRKSYGSAGNSPSSGIGAQHLEPSLSHFPFFCSQFRLSSVICLAGTLNSPPLMSSCIDHQKRNKKKDSIFCESKDDLLLVDSHCFCQHDLQNSNRKSVERTNSVPNNNSVYKATSQQQLRPQQQVTSTTMCFNGSQPRFPAHYTSSTYQPMFNSFQARFRSPGAAPFIHHEKQFAPESDQINIDLDQLTREVTYLAIDG</sequence>
<keyword evidence="4 8" id="KW-1133">Transmembrane helix</keyword>
<protein>
    <submittedName>
        <fullName evidence="9">H(+)/Cl(-) exchange transporter 7</fullName>
    </submittedName>
</protein>
<comment type="subcellular location">
    <subcellularLocation>
        <location evidence="1">Membrane</location>
        <topology evidence="1">Multi-pass membrane protein</topology>
    </subcellularLocation>
</comment>
<dbReference type="EMBL" id="JBJKFK010001369">
    <property type="protein sequence ID" value="KAL3313271.1"/>
    <property type="molecule type" value="Genomic_DNA"/>
</dbReference>
<feature type="transmembrane region" description="Helical" evidence="8">
    <location>
        <begin position="347"/>
        <end position="365"/>
    </location>
</feature>
<keyword evidence="5" id="KW-0129">CBS domain</keyword>
<evidence type="ECO:0000256" key="1">
    <source>
        <dbReference type="ARBA" id="ARBA00004141"/>
    </source>
</evidence>
<keyword evidence="3" id="KW-0677">Repeat</keyword>
<dbReference type="Pfam" id="PF00654">
    <property type="entry name" value="Voltage_CLC"/>
    <property type="match status" value="1"/>
</dbReference>
<feature type="transmembrane region" description="Helical" evidence="8">
    <location>
        <begin position="287"/>
        <end position="310"/>
    </location>
</feature>
<evidence type="ECO:0000256" key="5">
    <source>
        <dbReference type="ARBA" id="ARBA00023122"/>
    </source>
</evidence>
<keyword evidence="10" id="KW-1185">Reference proteome</keyword>
<reference evidence="9 10" key="1">
    <citation type="submission" date="2024-11" db="EMBL/GenBank/DDBJ databases">
        <title>Adaptive evolution of stress response genes in parasites aligns with host niche diversity.</title>
        <authorList>
            <person name="Hahn C."/>
            <person name="Resl P."/>
        </authorList>
    </citation>
    <scope>NUCLEOTIDE SEQUENCE [LARGE SCALE GENOMIC DNA]</scope>
    <source>
        <strain evidence="9">EGGRZ-B1_66</strain>
        <tissue evidence="9">Body</tissue>
    </source>
</reference>
<dbReference type="AlphaFoldDB" id="A0ABD2Q3G4"/>
<keyword evidence="6 8" id="KW-0472">Membrane</keyword>
<feature type="transmembrane region" description="Helical" evidence="8">
    <location>
        <begin position="109"/>
        <end position="131"/>
    </location>
</feature>
<dbReference type="InterPro" id="IPR001807">
    <property type="entry name" value="ClC"/>
</dbReference>
<evidence type="ECO:0000313" key="10">
    <source>
        <dbReference type="Proteomes" id="UP001626550"/>
    </source>
</evidence>
<comment type="caution">
    <text evidence="9">The sequence shown here is derived from an EMBL/GenBank/DDBJ whole genome shotgun (WGS) entry which is preliminary data.</text>
</comment>
<feature type="transmembrane region" description="Helical" evidence="8">
    <location>
        <begin position="371"/>
        <end position="392"/>
    </location>
</feature>
<feature type="transmembrane region" description="Helical" evidence="8">
    <location>
        <begin position="143"/>
        <end position="165"/>
    </location>
</feature>
<proteinExistence type="predicted"/>
<dbReference type="PRINTS" id="PR00762">
    <property type="entry name" value="CLCHANNEL"/>
</dbReference>
<gene>
    <name evidence="9" type="primary">CLCN7_1</name>
    <name evidence="9" type="ORF">Ciccas_008129</name>
</gene>
<dbReference type="Gene3D" id="1.10.3080.10">
    <property type="entry name" value="Clc chloride channel"/>
    <property type="match status" value="1"/>
</dbReference>
<feature type="region of interest" description="Disordered" evidence="7">
    <location>
        <begin position="615"/>
        <end position="644"/>
    </location>
</feature>
<feature type="compositionally biased region" description="Polar residues" evidence="7">
    <location>
        <begin position="633"/>
        <end position="642"/>
    </location>
</feature>
<dbReference type="Proteomes" id="UP001626550">
    <property type="component" value="Unassembled WGS sequence"/>
</dbReference>
<dbReference type="PANTHER" id="PTHR11689:SF136">
    <property type="entry name" value="H(+)_CL(-) EXCHANGE TRANSPORTER 7"/>
    <property type="match status" value="1"/>
</dbReference>
<evidence type="ECO:0000256" key="6">
    <source>
        <dbReference type="ARBA" id="ARBA00023136"/>
    </source>
</evidence>
<feature type="transmembrane region" description="Helical" evidence="8">
    <location>
        <begin position="404"/>
        <end position="430"/>
    </location>
</feature>
<dbReference type="SUPFAM" id="SSF81340">
    <property type="entry name" value="Clc chloride channel"/>
    <property type="match status" value="1"/>
</dbReference>
<organism evidence="9 10">
    <name type="scientific">Cichlidogyrus casuarinus</name>
    <dbReference type="NCBI Taxonomy" id="1844966"/>
    <lineage>
        <taxon>Eukaryota</taxon>
        <taxon>Metazoa</taxon>
        <taxon>Spiralia</taxon>
        <taxon>Lophotrochozoa</taxon>
        <taxon>Platyhelminthes</taxon>
        <taxon>Monogenea</taxon>
        <taxon>Monopisthocotylea</taxon>
        <taxon>Dactylogyridea</taxon>
        <taxon>Ancyrocephalidae</taxon>
        <taxon>Cichlidogyrus</taxon>
    </lineage>
</organism>
<dbReference type="InterPro" id="IPR051280">
    <property type="entry name" value="Cl-channel/antiporter"/>
</dbReference>
<feature type="transmembrane region" description="Helical" evidence="8">
    <location>
        <begin position="171"/>
        <end position="199"/>
    </location>
</feature>
<evidence type="ECO:0000313" key="9">
    <source>
        <dbReference type="EMBL" id="KAL3313271.1"/>
    </source>
</evidence>
<dbReference type="InterPro" id="IPR014743">
    <property type="entry name" value="Cl-channel_core"/>
</dbReference>
<feature type="transmembrane region" description="Helical" evidence="8">
    <location>
        <begin position="322"/>
        <end position="340"/>
    </location>
</feature>
<accession>A0ABD2Q3G4</accession>
<dbReference type="GO" id="GO:0016020">
    <property type="term" value="C:membrane"/>
    <property type="evidence" value="ECO:0007669"/>
    <property type="project" value="UniProtKB-SubCell"/>
</dbReference>
<feature type="transmembrane region" description="Helical" evidence="8">
    <location>
        <begin position="249"/>
        <end position="267"/>
    </location>
</feature>
<evidence type="ECO:0000256" key="4">
    <source>
        <dbReference type="ARBA" id="ARBA00022989"/>
    </source>
</evidence>
<keyword evidence="2 8" id="KW-0812">Transmembrane</keyword>
<name>A0ABD2Q3G4_9PLAT</name>
<evidence type="ECO:0000256" key="3">
    <source>
        <dbReference type="ARBA" id="ARBA00022737"/>
    </source>
</evidence>
<dbReference type="PANTHER" id="PTHR11689">
    <property type="entry name" value="CHLORIDE CHANNEL PROTEIN CLC FAMILY MEMBER"/>
    <property type="match status" value="1"/>
</dbReference>
<evidence type="ECO:0000256" key="2">
    <source>
        <dbReference type="ARBA" id="ARBA00022692"/>
    </source>
</evidence>